<protein>
    <submittedName>
        <fullName evidence="3">Uncharacterized protein</fullName>
    </submittedName>
</protein>
<feature type="compositionally biased region" description="Polar residues" evidence="1">
    <location>
        <begin position="195"/>
        <end position="205"/>
    </location>
</feature>
<gene>
    <name evidence="3" type="ORF">H312_01355</name>
</gene>
<evidence type="ECO:0000256" key="2">
    <source>
        <dbReference type="SAM" id="SignalP"/>
    </source>
</evidence>
<dbReference type="HOGENOM" id="CLU_372960_0_0_1"/>
<name>A0A059F2I9_9MICR</name>
<feature type="region of interest" description="Disordered" evidence="1">
    <location>
        <begin position="195"/>
        <end position="227"/>
    </location>
</feature>
<dbReference type="Proteomes" id="UP000030655">
    <property type="component" value="Unassembled WGS sequence"/>
</dbReference>
<keyword evidence="2" id="KW-0732">Signal</keyword>
<dbReference type="VEuPathDB" id="MicrosporidiaDB:H312_01355"/>
<proteinExistence type="predicted"/>
<evidence type="ECO:0000313" key="3">
    <source>
        <dbReference type="EMBL" id="KCZ81209.1"/>
    </source>
</evidence>
<reference evidence="3 4" key="2">
    <citation type="submission" date="2014-03" db="EMBL/GenBank/DDBJ databases">
        <title>The Genome Sequence of Anncaliia algerae insect isolate PRA339.</title>
        <authorList>
            <consortium name="The Broad Institute Genome Sequencing Platform"/>
            <consortium name="The Broad Institute Genome Sequencing Center for Infectious Disease"/>
            <person name="Cuomo C."/>
            <person name="Becnel J."/>
            <person name="Sanscrainte N."/>
            <person name="Walker B."/>
            <person name="Young S.K."/>
            <person name="Zeng Q."/>
            <person name="Gargeya S."/>
            <person name="Fitzgerald M."/>
            <person name="Haas B."/>
            <person name="Abouelleil A."/>
            <person name="Alvarado L."/>
            <person name="Arachchi H.M."/>
            <person name="Berlin A.M."/>
            <person name="Chapman S.B."/>
            <person name="Dewar J."/>
            <person name="Goldberg J."/>
            <person name="Griggs A."/>
            <person name="Gujja S."/>
            <person name="Hansen M."/>
            <person name="Howarth C."/>
            <person name="Imamovic A."/>
            <person name="Larimer J."/>
            <person name="McCowan C."/>
            <person name="Murphy C."/>
            <person name="Neiman D."/>
            <person name="Pearson M."/>
            <person name="Priest M."/>
            <person name="Roberts A."/>
            <person name="Saif S."/>
            <person name="Shea T."/>
            <person name="Sisk P."/>
            <person name="Sykes S."/>
            <person name="Wortman J."/>
            <person name="Nusbaum C."/>
            <person name="Birren B."/>
        </authorList>
    </citation>
    <scope>NUCLEOTIDE SEQUENCE [LARGE SCALE GENOMIC DNA]</scope>
    <source>
        <strain evidence="3 4">PRA339</strain>
    </source>
</reference>
<reference evidence="4" key="1">
    <citation type="submission" date="2013-02" db="EMBL/GenBank/DDBJ databases">
        <authorList>
            <consortium name="The Broad Institute Genome Sequencing Platform"/>
            <person name="Cuomo C."/>
            <person name="Becnel J."/>
            <person name="Sanscrainte N."/>
            <person name="Walker B."/>
            <person name="Young S.K."/>
            <person name="Zeng Q."/>
            <person name="Gargeya S."/>
            <person name="Fitzgerald M."/>
            <person name="Haas B."/>
            <person name="Abouelleil A."/>
            <person name="Alvarado L."/>
            <person name="Arachchi H.M."/>
            <person name="Berlin A.M."/>
            <person name="Chapman S.B."/>
            <person name="Dewar J."/>
            <person name="Goldberg J."/>
            <person name="Griggs A."/>
            <person name="Gujja S."/>
            <person name="Hansen M."/>
            <person name="Howarth C."/>
            <person name="Imamovic A."/>
            <person name="Larimer J."/>
            <person name="McCowan C."/>
            <person name="Murphy C."/>
            <person name="Neiman D."/>
            <person name="Pearson M."/>
            <person name="Priest M."/>
            <person name="Roberts A."/>
            <person name="Saif S."/>
            <person name="Shea T."/>
            <person name="Sisk P."/>
            <person name="Sykes S."/>
            <person name="Wortman J."/>
            <person name="Nusbaum C."/>
            <person name="Birren B."/>
        </authorList>
    </citation>
    <scope>NUCLEOTIDE SEQUENCE [LARGE SCALE GENOMIC DNA]</scope>
    <source>
        <strain evidence="4">PRA339</strain>
    </source>
</reference>
<feature type="compositionally biased region" description="Basic and acidic residues" evidence="1">
    <location>
        <begin position="206"/>
        <end position="227"/>
    </location>
</feature>
<evidence type="ECO:0000256" key="1">
    <source>
        <dbReference type="SAM" id="MobiDB-lite"/>
    </source>
</evidence>
<dbReference type="EMBL" id="KK365147">
    <property type="protein sequence ID" value="KCZ81209.1"/>
    <property type="molecule type" value="Genomic_DNA"/>
</dbReference>
<accession>A0A059F2I9</accession>
<dbReference type="OrthoDB" id="10421780at2759"/>
<evidence type="ECO:0000313" key="4">
    <source>
        <dbReference type="Proteomes" id="UP000030655"/>
    </source>
</evidence>
<feature type="signal peptide" evidence="2">
    <location>
        <begin position="1"/>
        <end position="21"/>
    </location>
</feature>
<organism evidence="3 4">
    <name type="scientific">Anncaliia algerae PRA339</name>
    <dbReference type="NCBI Taxonomy" id="1288291"/>
    <lineage>
        <taxon>Eukaryota</taxon>
        <taxon>Fungi</taxon>
        <taxon>Fungi incertae sedis</taxon>
        <taxon>Microsporidia</taxon>
        <taxon>Tubulinosematoidea</taxon>
        <taxon>Tubulinosematidae</taxon>
        <taxon>Anncaliia</taxon>
    </lineage>
</organism>
<dbReference type="AlphaFoldDB" id="A0A059F2I9"/>
<sequence>MFLFFTLIFATTYFHNDLIYAQPQPIKKLILNGTTYFYYPVTLHNNGFKTGVVYKNFLGCSQDMLLTNGSELNYYMQSSMQSLQMVFYYAVPETLFNFSSNLYCHHNKDPNQIITQVDPLMNLDSIPSSFCQMSYCELCKQYYFYTEKENNSENTLASKEQNKIPKGDLSSTKIMDETEACSNLKLKNQSISDETQTLPLAQETQSVEKIEDKAKRDSFDAKDSIPKENESSLKPLVLTYLEVAQISTSTRNNTCISPQDKILPKVNNESKTPKNKGIIQRSRNFNAKHPSTNKKTVTQNRNYSIKEQTTTKTVKQKQDKKYYMKCVQNKDKNTPSSSPKINPNEKYKAISLTNKYNILAKDIEEVEEEDKKDSDNETGYCTTTETLSTISEFEIAHENKPKLKKSAKNKTRKKNRKIDEEEFCRATEDDIEEISQELLQNTLSNENIDAFYSDKVHNLTYKFKSTRMIYLNIDLQYLKAIIFTKYYHLFTDYEKYFYHYRQFREEKLKTADINTLNKHKEEELIKYKKLLKKDCDSHIFFYNSDNKFFNADFMLLSDFLRKSSNENDTFSTNFDTNNKFVNRYELTKDRFIVFLFYFLQRLELRVLSEPFLKEFISFFFNFQNNKEILNSSKKYIDLIFCITVDNVSIEECEKFNNGSNPEENGNGCLKIFTKLMNILPEFIKKYGLNLKTFIIFLKCHLRVTSIDERAISKILKREDEFDNKLILEGRKRSNYFC</sequence>
<feature type="chain" id="PRO_5001576848" evidence="2">
    <location>
        <begin position="22"/>
        <end position="737"/>
    </location>
</feature>
<keyword evidence="4" id="KW-1185">Reference proteome</keyword>